<comment type="caution">
    <text evidence="1">The sequence shown here is derived from an EMBL/GenBank/DDBJ whole genome shotgun (WGS) entry which is preliminary data.</text>
</comment>
<dbReference type="EMBL" id="LKAM01000001">
    <property type="protein sequence ID" value="KUM50558.1"/>
    <property type="molecule type" value="Genomic_DNA"/>
</dbReference>
<sequence>MVDLWLAHEHQQKLGIDHEGLDLALSLPNLALDHERQNLALDLEPNQNLDLDQLLKPGQLGLCIDLALGRDLGAMNLKPDLGQGTPLLRIPDQ</sequence>
<accession>A0A117NIV7</accession>
<geneLocation type="mitochondrion" evidence="1"/>
<proteinExistence type="predicted"/>
<name>A0A117NIV7_PICGL</name>
<reference evidence="1" key="1">
    <citation type="journal article" date="2015" name="Genome Biol. Evol.">
        <title>Organellar Genomes of White Spruce (Picea glauca): Assembly and Annotation.</title>
        <authorList>
            <person name="Jackman S.D."/>
            <person name="Warren R.L."/>
            <person name="Gibb E.A."/>
            <person name="Vandervalk B.P."/>
            <person name="Mohamadi H."/>
            <person name="Chu J."/>
            <person name="Raymond A."/>
            <person name="Pleasance S."/>
            <person name="Coope R."/>
            <person name="Wildung M.R."/>
            <person name="Ritland C.E."/>
            <person name="Bousquet J."/>
            <person name="Jones S.J."/>
            <person name="Bohlmann J."/>
            <person name="Birol I."/>
        </authorList>
    </citation>
    <scope>NUCLEOTIDE SEQUENCE [LARGE SCALE GENOMIC DNA]</scope>
    <source>
        <tissue evidence="1">Flushing bud</tissue>
    </source>
</reference>
<protein>
    <submittedName>
        <fullName evidence="1">Uncharacterized protein</fullName>
    </submittedName>
</protein>
<evidence type="ECO:0000313" key="1">
    <source>
        <dbReference type="EMBL" id="KUM50558.1"/>
    </source>
</evidence>
<dbReference type="AlphaFoldDB" id="A0A117NIV7"/>
<organism evidence="1">
    <name type="scientific">Picea glauca</name>
    <name type="common">White spruce</name>
    <name type="synonym">Pinus glauca</name>
    <dbReference type="NCBI Taxonomy" id="3330"/>
    <lineage>
        <taxon>Eukaryota</taxon>
        <taxon>Viridiplantae</taxon>
        <taxon>Streptophyta</taxon>
        <taxon>Embryophyta</taxon>
        <taxon>Tracheophyta</taxon>
        <taxon>Spermatophyta</taxon>
        <taxon>Pinopsida</taxon>
        <taxon>Pinidae</taxon>
        <taxon>Conifers I</taxon>
        <taxon>Pinales</taxon>
        <taxon>Pinaceae</taxon>
        <taxon>Picea</taxon>
    </lineage>
</organism>
<gene>
    <name evidence="1" type="ORF">ABT39_MTgene402</name>
</gene>
<keyword evidence="1" id="KW-0496">Mitochondrion</keyword>